<dbReference type="PANTHER" id="PTHR48081:SF8">
    <property type="entry name" value="ALPHA_BETA HYDROLASE FOLD-3 DOMAIN-CONTAINING PROTEIN-RELATED"/>
    <property type="match status" value="1"/>
</dbReference>
<keyword evidence="4" id="KW-1185">Reference proteome</keyword>
<evidence type="ECO:0000259" key="2">
    <source>
        <dbReference type="Pfam" id="PF07859"/>
    </source>
</evidence>
<protein>
    <submittedName>
        <fullName evidence="3">Alpha/beta hydrolase</fullName>
    </submittedName>
</protein>
<dbReference type="OrthoDB" id="3181909at2"/>
<dbReference type="Gene3D" id="3.40.50.1820">
    <property type="entry name" value="alpha/beta hydrolase"/>
    <property type="match status" value="1"/>
</dbReference>
<evidence type="ECO:0000313" key="4">
    <source>
        <dbReference type="Proteomes" id="UP000269591"/>
    </source>
</evidence>
<dbReference type="PANTHER" id="PTHR48081">
    <property type="entry name" value="AB HYDROLASE SUPERFAMILY PROTEIN C4A8.06C"/>
    <property type="match status" value="1"/>
</dbReference>
<dbReference type="EMBL" id="QIBX01000021">
    <property type="protein sequence ID" value="RNL37985.1"/>
    <property type="molecule type" value="Genomic_DNA"/>
</dbReference>
<proteinExistence type="predicted"/>
<evidence type="ECO:0000256" key="1">
    <source>
        <dbReference type="ARBA" id="ARBA00022801"/>
    </source>
</evidence>
<feature type="domain" description="Alpha/beta hydrolase fold-3" evidence="2">
    <location>
        <begin position="85"/>
        <end position="291"/>
    </location>
</feature>
<dbReference type="InterPro" id="IPR050300">
    <property type="entry name" value="GDXG_lipolytic_enzyme"/>
</dbReference>
<dbReference type="InterPro" id="IPR029058">
    <property type="entry name" value="AB_hydrolase_fold"/>
</dbReference>
<dbReference type="RefSeq" id="WP_123209564.1">
    <property type="nucleotide sequence ID" value="NZ_JBHTHO010000019.1"/>
</dbReference>
<sequence>MPHIPDESIHSELRRVGHAVRRFPSFTPRALRTVACVMNAADRMGVWPGKSPRPRRAHLARPDGTRLIVSVFDPKGGAEPGTPVVVWIHGGGFALGAPLQDFYFIDQFVGMGCTVVAPSYRLSTQVPYPAAFDDCYRTLLWAYETFCEGAECVRPLAVGGDSAGGSLCAAVCLRARDEGSVPVSFHMPLYPMLDDRMVTPSSRENDAPVWNSASNEAAWRMYLGELYGADDVPAYAAPARALDLSGMPPGCTYVGDIEPFHDETVAYVERLRAAGINMDLLELPGCFHGFDMLCPTSSPARQAAAFLQESFRRACF</sequence>
<keyword evidence="1 3" id="KW-0378">Hydrolase</keyword>
<dbReference type="AlphaFoldDB" id="A0A3N0AT30"/>
<dbReference type="InterPro" id="IPR013094">
    <property type="entry name" value="AB_hydrolase_3"/>
</dbReference>
<reference evidence="4" key="1">
    <citation type="submission" date="2018-05" db="EMBL/GenBank/DDBJ databases">
        <title>Genome Sequencing of selected type strains of the family Eggerthellaceae.</title>
        <authorList>
            <person name="Danylec N."/>
            <person name="Stoll D.A."/>
            <person name="Doetsch A."/>
            <person name="Huch M."/>
        </authorList>
    </citation>
    <scope>NUCLEOTIDE SEQUENCE [LARGE SCALE GENOMIC DNA]</scope>
    <source>
        <strain evidence="4">DSM 24851</strain>
    </source>
</reference>
<gene>
    <name evidence="3" type="ORF">DMP06_09850</name>
</gene>
<organism evidence="3 4">
    <name type="scientific">Slackia equolifaciens</name>
    <dbReference type="NCBI Taxonomy" id="498718"/>
    <lineage>
        <taxon>Bacteria</taxon>
        <taxon>Bacillati</taxon>
        <taxon>Actinomycetota</taxon>
        <taxon>Coriobacteriia</taxon>
        <taxon>Eggerthellales</taxon>
        <taxon>Eggerthellaceae</taxon>
        <taxon>Slackia</taxon>
    </lineage>
</organism>
<dbReference type="SUPFAM" id="SSF53474">
    <property type="entry name" value="alpha/beta-Hydrolases"/>
    <property type="match status" value="1"/>
</dbReference>
<dbReference type="GO" id="GO:0016787">
    <property type="term" value="F:hydrolase activity"/>
    <property type="evidence" value="ECO:0007669"/>
    <property type="project" value="UniProtKB-KW"/>
</dbReference>
<comment type="caution">
    <text evidence="3">The sequence shown here is derived from an EMBL/GenBank/DDBJ whole genome shotgun (WGS) entry which is preliminary data.</text>
</comment>
<dbReference type="Pfam" id="PF07859">
    <property type="entry name" value="Abhydrolase_3"/>
    <property type="match status" value="1"/>
</dbReference>
<dbReference type="Proteomes" id="UP000269591">
    <property type="component" value="Unassembled WGS sequence"/>
</dbReference>
<accession>A0A3N0AT30</accession>
<name>A0A3N0AT30_9ACTN</name>
<evidence type="ECO:0000313" key="3">
    <source>
        <dbReference type="EMBL" id="RNL37985.1"/>
    </source>
</evidence>